<dbReference type="SUPFAM" id="SSF51735">
    <property type="entry name" value="NAD(P)-binding Rossmann-fold domains"/>
    <property type="match status" value="1"/>
</dbReference>
<dbReference type="AlphaFoldDB" id="A0A1J5R7E1"/>
<organism evidence="4">
    <name type="scientific">mine drainage metagenome</name>
    <dbReference type="NCBI Taxonomy" id="410659"/>
    <lineage>
        <taxon>unclassified sequences</taxon>
        <taxon>metagenomes</taxon>
        <taxon>ecological metagenomes</taxon>
    </lineage>
</organism>
<reference evidence="4" key="1">
    <citation type="submission" date="2016-10" db="EMBL/GenBank/DDBJ databases">
        <title>Sequence of Gallionella enrichment culture.</title>
        <authorList>
            <person name="Poehlein A."/>
            <person name="Muehling M."/>
            <person name="Daniel R."/>
        </authorList>
    </citation>
    <scope>NUCLEOTIDE SEQUENCE</scope>
</reference>
<dbReference type="PROSITE" id="PS00061">
    <property type="entry name" value="ADH_SHORT"/>
    <property type="match status" value="1"/>
</dbReference>
<evidence type="ECO:0000256" key="1">
    <source>
        <dbReference type="ARBA" id="ARBA00006484"/>
    </source>
</evidence>
<gene>
    <name evidence="4" type="primary">butA</name>
    <name evidence="4" type="ORF">GALL_301580</name>
</gene>
<evidence type="ECO:0000256" key="2">
    <source>
        <dbReference type="ARBA" id="ARBA00023002"/>
    </source>
</evidence>
<dbReference type="InterPro" id="IPR002347">
    <property type="entry name" value="SDR_fam"/>
</dbReference>
<evidence type="ECO:0000313" key="4">
    <source>
        <dbReference type="EMBL" id="OIQ87975.1"/>
    </source>
</evidence>
<evidence type="ECO:0000259" key="3">
    <source>
        <dbReference type="SMART" id="SM00822"/>
    </source>
</evidence>
<comment type="caution">
    <text evidence="4">The sequence shown here is derived from an EMBL/GenBank/DDBJ whole genome shotgun (WGS) entry which is preliminary data.</text>
</comment>
<dbReference type="Pfam" id="PF13561">
    <property type="entry name" value="adh_short_C2"/>
    <property type="match status" value="1"/>
</dbReference>
<dbReference type="PRINTS" id="PR00080">
    <property type="entry name" value="SDRFAMILY"/>
</dbReference>
<dbReference type="Gene3D" id="3.40.50.720">
    <property type="entry name" value="NAD(P)-binding Rossmann-like Domain"/>
    <property type="match status" value="1"/>
</dbReference>
<feature type="domain" description="Ketoreductase" evidence="3">
    <location>
        <begin position="7"/>
        <end position="194"/>
    </location>
</feature>
<dbReference type="CDD" id="cd05233">
    <property type="entry name" value="SDR_c"/>
    <property type="match status" value="1"/>
</dbReference>
<dbReference type="EC" id="1.1.1.304" evidence="4"/>
<proteinExistence type="inferred from homology"/>
<dbReference type="InterPro" id="IPR036291">
    <property type="entry name" value="NAD(P)-bd_dom_sf"/>
</dbReference>
<dbReference type="InterPro" id="IPR051122">
    <property type="entry name" value="SDR_DHRS6-like"/>
</dbReference>
<dbReference type="FunFam" id="3.40.50.720:FF:000084">
    <property type="entry name" value="Short-chain dehydrogenase reductase"/>
    <property type="match status" value="1"/>
</dbReference>
<dbReference type="EMBL" id="MLJW01000394">
    <property type="protein sequence ID" value="OIQ87975.1"/>
    <property type="molecule type" value="Genomic_DNA"/>
</dbReference>
<dbReference type="PANTHER" id="PTHR43477:SF1">
    <property type="entry name" value="DIHYDROANTICAPSIN 7-DEHYDROGENASE"/>
    <property type="match status" value="1"/>
</dbReference>
<name>A0A1J5R7E1_9ZZZZ</name>
<protein>
    <submittedName>
        <fullName evidence="4">Diacetyl reductase</fullName>
        <ecNumber evidence="4">1.1.1.304</ecNumber>
    </submittedName>
</protein>
<dbReference type="PANTHER" id="PTHR43477">
    <property type="entry name" value="DIHYDROANTICAPSIN 7-DEHYDROGENASE"/>
    <property type="match status" value="1"/>
</dbReference>
<dbReference type="PRINTS" id="PR00081">
    <property type="entry name" value="GDHRDH"/>
</dbReference>
<dbReference type="SMART" id="SM00822">
    <property type="entry name" value="PKS_KR"/>
    <property type="match status" value="1"/>
</dbReference>
<accession>A0A1J5R7E1</accession>
<dbReference type="GO" id="GO:0052588">
    <property type="term" value="F:diacetyl reductase ((S)-acetoin forming) (NAD+) activity"/>
    <property type="evidence" value="ECO:0007669"/>
    <property type="project" value="UniProtKB-EC"/>
</dbReference>
<sequence length="247" mass="26201">MDRFSGKTAVVTGGNSGIGLAIANRLRQEGAEVVISGRNRVSLDAAARELGVRAIEADVSRMDDLDRFYSTLADTVGKIDLLYANAGIFEAKPLAEVTEAFFDRQFDINVKGLFFTVQKALPHLRDGAVVVLTSSMIHDAGWPDCSVYAAGKAAVRSMARSFSADLLARRIRVNALSPGVTATPILDWPGMSESERAAGLEALRARIPVGRLASPDEIAEAALFLGSAASAYMVGGELRLDGGTTEL</sequence>
<dbReference type="InterPro" id="IPR057326">
    <property type="entry name" value="KR_dom"/>
</dbReference>
<comment type="similarity">
    <text evidence="1">Belongs to the short-chain dehydrogenases/reductases (SDR) family.</text>
</comment>
<dbReference type="InterPro" id="IPR020904">
    <property type="entry name" value="Sc_DH/Rdtase_CS"/>
</dbReference>
<keyword evidence="2 4" id="KW-0560">Oxidoreductase</keyword>